<dbReference type="AlphaFoldDB" id="A0A0D0CKA1"/>
<reference evidence="1 2" key="1">
    <citation type="submission" date="2014-04" db="EMBL/GenBank/DDBJ databases">
        <authorList>
            <consortium name="DOE Joint Genome Institute"/>
            <person name="Kuo A."/>
            <person name="Kohler A."/>
            <person name="Jargeat P."/>
            <person name="Nagy L.G."/>
            <person name="Floudas D."/>
            <person name="Copeland A."/>
            <person name="Barry K.W."/>
            <person name="Cichocki N."/>
            <person name="Veneault-Fourrey C."/>
            <person name="LaButti K."/>
            <person name="Lindquist E.A."/>
            <person name="Lipzen A."/>
            <person name="Lundell T."/>
            <person name="Morin E."/>
            <person name="Murat C."/>
            <person name="Sun H."/>
            <person name="Tunlid A."/>
            <person name="Henrissat B."/>
            <person name="Grigoriev I.V."/>
            <person name="Hibbett D.S."/>
            <person name="Martin F."/>
            <person name="Nordberg H.P."/>
            <person name="Cantor M.N."/>
            <person name="Hua S.X."/>
        </authorList>
    </citation>
    <scope>NUCLEOTIDE SEQUENCE [LARGE SCALE GENOMIC DNA]</scope>
    <source>
        <strain evidence="1 2">Ve08.2h10</strain>
    </source>
</reference>
<dbReference type="HOGENOM" id="CLU_2134320_0_0_1"/>
<protein>
    <submittedName>
        <fullName evidence="1">Uncharacterized protein</fullName>
    </submittedName>
</protein>
<dbReference type="EMBL" id="KN827958">
    <property type="protein sequence ID" value="KIK75648.1"/>
    <property type="molecule type" value="Genomic_DNA"/>
</dbReference>
<gene>
    <name evidence="1" type="ORF">PAXRUDRAFT_18812</name>
</gene>
<proteinExistence type="predicted"/>
<name>A0A0D0CKA1_9AGAM</name>
<sequence length="113" mass="13086">MTKKLIDNSQFKKHAAPSFKNKDQLHDFIDTLPHGVSWMSTEITIDGYQSVNPINLIYRDGLNEVMSMFSNPIFANHMMYNLHIIQNCGEQEFGEFFTGQYVWVLQKEPPSSL</sequence>
<dbReference type="InterPro" id="IPR041078">
    <property type="entry name" value="Plavaka"/>
</dbReference>
<accession>A0A0D0CKA1</accession>
<keyword evidence="2" id="KW-1185">Reference proteome</keyword>
<dbReference type="Proteomes" id="UP000054538">
    <property type="component" value="Unassembled WGS sequence"/>
</dbReference>
<dbReference type="Pfam" id="PF18759">
    <property type="entry name" value="Plavaka"/>
    <property type="match status" value="1"/>
</dbReference>
<dbReference type="InParanoid" id="A0A0D0CKA1"/>
<reference evidence="2" key="2">
    <citation type="submission" date="2015-01" db="EMBL/GenBank/DDBJ databases">
        <title>Evolutionary Origins and Diversification of the Mycorrhizal Mutualists.</title>
        <authorList>
            <consortium name="DOE Joint Genome Institute"/>
            <consortium name="Mycorrhizal Genomics Consortium"/>
            <person name="Kohler A."/>
            <person name="Kuo A."/>
            <person name="Nagy L.G."/>
            <person name="Floudas D."/>
            <person name="Copeland A."/>
            <person name="Barry K.W."/>
            <person name="Cichocki N."/>
            <person name="Veneault-Fourrey C."/>
            <person name="LaButti K."/>
            <person name="Lindquist E.A."/>
            <person name="Lipzen A."/>
            <person name="Lundell T."/>
            <person name="Morin E."/>
            <person name="Murat C."/>
            <person name="Riley R."/>
            <person name="Ohm R."/>
            <person name="Sun H."/>
            <person name="Tunlid A."/>
            <person name="Henrissat B."/>
            <person name="Grigoriev I.V."/>
            <person name="Hibbett D.S."/>
            <person name="Martin F."/>
        </authorList>
    </citation>
    <scope>NUCLEOTIDE SEQUENCE [LARGE SCALE GENOMIC DNA]</scope>
    <source>
        <strain evidence="2">Ve08.2h10</strain>
    </source>
</reference>
<evidence type="ECO:0000313" key="2">
    <source>
        <dbReference type="Proteomes" id="UP000054538"/>
    </source>
</evidence>
<organism evidence="1 2">
    <name type="scientific">Paxillus rubicundulus Ve08.2h10</name>
    <dbReference type="NCBI Taxonomy" id="930991"/>
    <lineage>
        <taxon>Eukaryota</taxon>
        <taxon>Fungi</taxon>
        <taxon>Dikarya</taxon>
        <taxon>Basidiomycota</taxon>
        <taxon>Agaricomycotina</taxon>
        <taxon>Agaricomycetes</taxon>
        <taxon>Agaricomycetidae</taxon>
        <taxon>Boletales</taxon>
        <taxon>Paxilineae</taxon>
        <taxon>Paxillaceae</taxon>
        <taxon>Paxillus</taxon>
    </lineage>
</organism>
<dbReference type="OrthoDB" id="2688393at2759"/>
<evidence type="ECO:0000313" key="1">
    <source>
        <dbReference type="EMBL" id="KIK75648.1"/>
    </source>
</evidence>